<organism evidence="1 2">
    <name type="scientific">Pseudomonas chlororaphis O6</name>
    <dbReference type="NCBI Taxonomy" id="1037915"/>
    <lineage>
        <taxon>Bacteria</taxon>
        <taxon>Pseudomonadati</taxon>
        <taxon>Pseudomonadota</taxon>
        <taxon>Gammaproteobacteria</taxon>
        <taxon>Pseudomonadales</taxon>
        <taxon>Pseudomonadaceae</taxon>
        <taxon>Pseudomonas</taxon>
    </lineage>
</organism>
<comment type="caution">
    <text evidence="1">The sequence shown here is derived from an EMBL/GenBank/DDBJ whole genome shotgun (WGS) entry which is preliminary data.</text>
</comment>
<accession>A0AB33WLQ7</accession>
<dbReference type="EMBL" id="AHOT01000027">
    <property type="protein sequence ID" value="EIM13984.1"/>
    <property type="molecule type" value="Genomic_DNA"/>
</dbReference>
<proteinExistence type="predicted"/>
<sequence length="38" mass="4077">MLHCGSLLSCKTQSIPASSHHFKLKVSHEQANATSIIA</sequence>
<name>A0AB33WLQ7_9PSED</name>
<evidence type="ECO:0000313" key="2">
    <source>
        <dbReference type="Proteomes" id="UP000003790"/>
    </source>
</evidence>
<evidence type="ECO:0000313" key="1">
    <source>
        <dbReference type="EMBL" id="EIM13984.1"/>
    </source>
</evidence>
<dbReference type="AlphaFoldDB" id="A0AB33WLQ7"/>
<dbReference type="Proteomes" id="UP000003790">
    <property type="component" value="Chromosome"/>
</dbReference>
<reference evidence="1 2" key="1">
    <citation type="journal article" date="2012" name="PLoS Genet.">
        <title>Comparative Genomics of Plant-Associated Pseudomonas spp.: Insights into Diversity and Inheritance of Traits Involved in Multitrophic Interactions.</title>
        <authorList>
            <person name="Loper J.E."/>
            <person name="Hassan K.A."/>
            <person name="Mavrodi D.V."/>
            <person name="Davis E.W.II."/>
            <person name="Lim C.K."/>
            <person name="Shaffer B.T."/>
            <person name="Elbourne L.D."/>
            <person name="Stockwell V.O."/>
            <person name="Hartney S.L."/>
            <person name="Breakwell K."/>
            <person name="Henkels M.D."/>
            <person name="Tetu S.G."/>
            <person name="Rangel L.I."/>
            <person name="Kidarsa T.A."/>
            <person name="Wilson N.L."/>
            <person name="van de Mortel J.E."/>
            <person name="Song C."/>
            <person name="Blumhagen R."/>
            <person name="Radune D."/>
            <person name="Hostetler J.B."/>
            <person name="Brinkac L.M."/>
            <person name="Durkin A.S."/>
            <person name="Kluepfel D.A."/>
            <person name="Wechter W.P."/>
            <person name="Anderson A.J."/>
            <person name="Kim Y.C."/>
            <person name="Pierson L.S.III."/>
            <person name="Pierson E.A."/>
            <person name="Lindow S.E."/>
            <person name="Kobayashi D.Y."/>
            <person name="Raaijmakers J.M."/>
            <person name="Weller D.M."/>
            <person name="Thomashow L.S."/>
            <person name="Allen A.E."/>
            <person name="Paulsen I.T."/>
        </authorList>
    </citation>
    <scope>NUCLEOTIDE SEQUENCE [LARGE SCALE GENOMIC DNA]</scope>
    <source>
        <strain evidence="1 2">O6</strain>
    </source>
</reference>
<protein>
    <submittedName>
        <fullName evidence="1">Uncharacterized protein</fullName>
    </submittedName>
</protein>
<gene>
    <name evidence="1" type="ORF">PchlO6_2142</name>
</gene>